<dbReference type="AlphaFoldDB" id="A0A8J2M8Z9"/>
<organism evidence="1 2">
    <name type="scientific">Cercopithifilaria johnstoni</name>
    <dbReference type="NCBI Taxonomy" id="2874296"/>
    <lineage>
        <taxon>Eukaryota</taxon>
        <taxon>Metazoa</taxon>
        <taxon>Ecdysozoa</taxon>
        <taxon>Nematoda</taxon>
        <taxon>Chromadorea</taxon>
        <taxon>Rhabditida</taxon>
        <taxon>Spirurina</taxon>
        <taxon>Spiruromorpha</taxon>
        <taxon>Filarioidea</taxon>
        <taxon>Onchocercidae</taxon>
        <taxon>Cercopithifilaria</taxon>
    </lineage>
</organism>
<sequence>MNRSPRSSWSYQWIGRVDRKGVLGKLDSLIIVEISEGRGFKGNNGPPGLRGKPGHDSKFQMARSTHGALPAQLVNLEYIGVLDYQMREASLAKVKLSKATTAVRLRRQSIWTTQKQ</sequence>
<dbReference type="EMBL" id="CAKAEH010001525">
    <property type="protein sequence ID" value="CAG9537202.1"/>
    <property type="molecule type" value="Genomic_DNA"/>
</dbReference>
<dbReference type="OrthoDB" id="8939548at2759"/>
<proteinExistence type="predicted"/>
<gene>
    <name evidence="1" type="ORF">CJOHNSTONI_LOCUS7045</name>
</gene>
<keyword evidence="2" id="KW-1185">Reference proteome</keyword>
<reference evidence="1" key="1">
    <citation type="submission" date="2021-09" db="EMBL/GenBank/DDBJ databases">
        <authorList>
            <consortium name="Pathogen Informatics"/>
        </authorList>
    </citation>
    <scope>NUCLEOTIDE SEQUENCE</scope>
</reference>
<evidence type="ECO:0000313" key="2">
    <source>
        <dbReference type="Proteomes" id="UP000746747"/>
    </source>
</evidence>
<name>A0A8J2M8Z9_9BILA</name>
<dbReference type="Proteomes" id="UP000746747">
    <property type="component" value="Unassembled WGS sequence"/>
</dbReference>
<comment type="caution">
    <text evidence="1">The sequence shown here is derived from an EMBL/GenBank/DDBJ whole genome shotgun (WGS) entry which is preliminary data.</text>
</comment>
<evidence type="ECO:0000313" key="1">
    <source>
        <dbReference type="EMBL" id="CAG9537202.1"/>
    </source>
</evidence>
<accession>A0A8J2M8Z9</accession>
<protein>
    <submittedName>
        <fullName evidence="1">Uncharacterized protein</fullName>
    </submittedName>
</protein>